<dbReference type="Pfam" id="PF11127">
    <property type="entry name" value="YgaP-like_TM"/>
    <property type="match status" value="1"/>
</dbReference>
<dbReference type="Proteomes" id="UP000241848">
    <property type="component" value="Unassembled WGS sequence"/>
</dbReference>
<evidence type="ECO:0000313" key="3">
    <source>
        <dbReference type="EMBL" id="PSR21495.1"/>
    </source>
</evidence>
<feature type="transmembrane region" description="Helical" evidence="1">
    <location>
        <begin position="29"/>
        <end position="50"/>
    </location>
</feature>
<evidence type="ECO:0000313" key="4">
    <source>
        <dbReference type="Proteomes" id="UP000241848"/>
    </source>
</evidence>
<name>A0A2T2WGZ0_9FIRM</name>
<keyword evidence="1" id="KW-1133">Transmembrane helix</keyword>
<protein>
    <recommendedName>
        <fullName evidence="2">Inner membrane protein YgaP-like transmembrane domain-containing protein</fullName>
    </recommendedName>
</protein>
<organism evidence="3 4">
    <name type="scientific">Sulfobacillus acidophilus</name>
    <dbReference type="NCBI Taxonomy" id="53633"/>
    <lineage>
        <taxon>Bacteria</taxon>
        <taxon>Bacillati</taxon>
        <taxon>Bacillota</taxon>
        <taxon>Clostridia</taxon>
        <taxon>Eubacteriales</taxon>
        <taxon>Clostridiales Family XVII. Incertae Sedis</taxon>
        <taxon>Sulfobacillus</taxon>
    </lineage>
</organism>
<dbReference type="EMBL" id="PXYV01000033">
    <property type="protein sequence ID" value="PSR21495.1"/>
    <property type="molecule type" value="Genomic_DNA"/>
</dbReference>
<dbReference type="AlphaFoldDB" id="A0A2T2WGZ0"/>
<keyword evidence="1" id="KW-0812">Transmembrane</keyword>
<feature type="domain" description="Inner membrane protein YgaP-like transmembrane" evidence="2">
    <location>
        <begin position="18"/>
        <end position="67"/>
    </location>
</feature>
<sequence length="67" mass="7153">MHGYSGGESMVHRHQLVQNVAAWDRGIRVVVSILCILGSPLIVTGSWWLALLGALGGTQAYTALTGY</sequence>
<accession>A0A2T2WGZ0</accession>
<dbReference type="InterPro" id="IPR021309">
    <property type="entry name" value="YgaP-like_TM"/>
</dbReference>
<gene>
    <name evidence="3" type="ORF">C7B45_10740</name>
</gene>
<proteinExistence type="predicted"/>
<evidence type="ECO:0000256" key="1">
    <source>
        <dbReference type="SAM" id="Phobius"/>
    </source>
</evidence>
<reference evidence="3 4" key="1">
    <citation type="journal article" date="2014" name="BMC Genomics">
        <title>Comparison of environmental and isolate Sulfobacillus genomes reveals diverse carbon, sulfur, nitrogen, and hydrogen metabolisms.</title>
        <authorList>
            <person name="Justice N.B."/>
            <person name="Norman A."/>
            <person name="Brown C.T."/>
            <person name="Singh A."/>
            <person name="Thomas B.C."/>
            <person name="Banfield J.F."/>
        </authorList>
    </citation>
    <scope>NUCLEOTIDE SEQUENCE [LARGE SCALE GENOMIC DNA]</scope>
    <source>
        <strain evidence="3">AMDSBA3</strain>
    </source>
</reference>
<keyword evidence="1" id="KW-0472">Membrane</keyword>
<comment type="caution">
    <text evidence="3">The sequence shown here is derived from an EMBL/GenBank/DDBJ whole genome shotgun (WGS) entry which is preliminary data.</text>
</comment>
<evidence type="ECO:0000259" key="2">
    <source>
        <dbReference type="Pfam" id="PF11127"/>
    </source>
</evidence>